<keyword evidence="2" id="KW-1185">Reference proteome</keyword>
<dbReference type="AlphaFoldDB" id="A0AA40FX82"/>
<proteinExistence type="predicted"/>
<accession>A0AA40FX82</accession>
<comment type="caution">
    <text evidence="1">The sequence shown here is derived from an EMBL/GenBank/DDBJ whole genome shotgun (WGS) entry which is preliminary data.</text>
</comment>
<organism evidence="1 2">
    <name type="scientific">Melipona bicolor</name>
    <dbReference type="NCBI Taxonomy" id="60889"/>
    <lineage>
        <taxon>Eukaryota</taxon>
        <taxon>Metazoa</taxon>
        <taxon>Ecdysozoa</taxon>
        <taxon>Arthropoda</taxon>
        <taxon>Hexapoda</taxon>
        <taxon>Insecta</taxon>
        <taxon>Pterygota</taxon>
        <taxon>Neoptera</taxon>
        <taxon>Endopterygota</taxon>
        <taxon>Hymenoptera</taxon>
        <taxon>Apocrita</taxon>
        <taxon>Aculeata</taxon>
        <taxon>Apoidea</taxon>
        <taxon>Anthophila</taxon>
        <taxon>Apidae</taxon>
        <taxon>Melipona</taxon>
    </lineage>
</organism>
<dbReference type="Proteomes" id="UP001177670">
    <property type="component" value="Unassembled WGS sequence"/>
</dbReference>
<reference evidence="1" key="1">
    <citation type="submission" date="2021-10" db="EMBL/GenBank/DDBJ databases">
        <title>Melipona bicolor Genome sequencing and assembly.</title>
        <authorList>
            <person name="Araujo N.S."/>
            <person name="Arias M.C."/>
        </authorList>
    </citation>
    <scope>NUCLEOTIDE SEQUENCE</scope>
    <source>
        <strain evidence="1">USP_2M_L1-L4_2017</strain>
        <tissue evidence="1">Whole body</tissue>
    </source>
</reference>
<sequence>MRSVRVSLQMHTNAQQYPKYPKAGQCRKARVRFDLDSLEMVISDVNDRKRGGAPMIQTDESPQTTIAATEPRNWSRIGSFTGKGSRPVKLILDNARFHVTTSIKKTFRTLGWKVLDF</sequence>
<dbReference type="EMBL" id="JAHYIQ010000013">
    <property type="protein sequence ID" value="KAK1126690.1"/>
    <property type="molecule type" value="Genomic_DNA"/>
</dbReference>
<gene>
    <name evidence="1" type="ORF">K0M31_004314</name>
</gene>
<evidence type="ECO:0000313" key="1">
    <source>
        <dbReference type="EMBL" id="KAK1126690.1"/>
    </source>
</evidence>
<protein>
    <submittedName>
        <fullName evidence="1">Uncharacterized protein</fullName>
    </submittedName>
</protein>
<evidence type="ECO:0000313" key="2">
    <source>
        <dbReference type="Proteomes" id="UP001177670"/>
    </source>
</evidence>
<name>A0AA40FX82_9HYME</name>